<reference evidence="1" key="1">
    <citation type="submission" date="2023-07" db="EMBL/GenBank/DDBJ databases">
        <title>draft genome sequence of fig (Ficus carica).</title>
        <authorList>
            <person name="Takahashi T."/>
            <person name="Nishimura K."/>
        </authorList>
    </citation>
    <scope>NUCLEOTIDE SEQUENCE</scope>
</reference>
<organism evidence="1 2">
    <name type="scientific">Ficus carica</name>
    <name type="common">Common fig</name>
    <dbReference type="NCBI Taxonomy" id="3494"/>
    <lineage>
        <taxon>Eukaryota</taxon>
        <taxon>Viridiplantae</taxon>
        <taxon>Streptophyta</taxon>
        <taxon>Embryophyta</taxon>
        <taxon>Tracheophyta</taxon>
        <taxon>Spermatophyta</taxon>
        <taxon>Magnoliopsida</taxon>
        <taxon>eudicotyledons</taxon>
        <taxon>Gunneridae</taxon>
        <taxon>Pentapetalae</taxon>
        <taxon>rosids</taxon>
        <taxon>fabids</taxon>
        <taxon>Rosales</taxon>
        <taxon>Moraceae</taxon>
        <taxon>Ficeae</taxon>
        <taxon>Ficus</taxon>
    </lineage>
</organism>
<sequence>MPPGIRVDKADFTSRSCICLVEPYLPQRALFASTSLICLVEPFYLVQSPRPRRAPRSQFQGKSWSLHVEQALTSCYGQTRQLRHEEVASFFAAPRR</sequence>
<evidence type="ECO:0000313" key="2">
    <source>
        <dbReference type="Proteomes" id="UP001187192"/>
    </source>
</evidence>
<dbReference type="AlphaFoldDB" id="A0AA88AWN7"/>
<keyword evidence="2" id="KW-1185">Reference proteome</keyword>
<gene>
    <name evidence="1" type="ORF">TIFTF001_025361</name>
</gene>
<evidence type="ECO:0000313" key="1">
    <source>
        <dbReference type="EMBL" id="GMN56248.1"/>
    </source>
</evidence>
<dbReference type="Proteomes" id="UP001187192">
    <property type="component" value="Unassembled WGS sequence"/>
</dbReference>
<accession>A0AA88AWN7</accession>
<name>A0AA88AWN7_FICCA</name>
<protein>
    <submittedName>
        <fullName evidence="1">Uncharacterized protein</fullName>
    </submittedName>
</protein>
<proteinExistence type="predicted"/>
<dbReference type="EMBL" id="BTGU01000062">
    <property type="protein sequence ID" value="GMN56248.1"/>
    <property type="molecule type" value="Genomic_DNA"/>
</dbReference>
<comment type="caution">
    <text evidence="1">The sequence shown here is derived from an EMBL/GenBank/DDBJ whole genome shotgun (WGS) entry which is preliminary data.</text>
</comment>